<dbReference type="AlphaFoldDB" id="A0A9W9K6T5"/>
<evidence type="ECO:0000256" key="1">
    <source>
        <dbReference type="SAM" id="MobiDB-lite"/>
    </source>
</evidence>
<dbReference type="OrthoDB" id="4776947at2759"/>
<feature type="signal peptide" evidence="2">
    <location>
        <begin position="1"/>
        <end position="21"/>
    </location>
</feature>
<accession>A0A9W9K6T5</accession>
<dbReference type="RefSeq" id="XP_056473443.1">
    <property type="nucleotide sequence ID" value="XM_056620077.1"/>
</dbReference>
<organism evidence="3 4">
    <name type="scientific">Penicillium argentinense</name>
    <dbReference type="NCBI Taxonomy" id="1131581"/>
    <lineage>
        <taxon>Eukaryota</taxon>
        <taxon>Fungi</taxon>
        <taxon>Dikarya</taxon>
        <taxon>Ascomycota</taxon>
        <taxon>Pezizomycotina</taxon>
        <taxon>Eurotiomycetes</taxon>
        <taxon>Eurotiomycetidae</taxon>
        <taxon>Eurotiales</taxon>
        <taxon>Aspergillaceae</taxon>
        <taxon>Penicillium</taxon>
    </lineage>
</organism>
<feature type="compositionally biased region" description="Low complexity" evidence="1">
    <location>
        <begin position="85"/>
        <end position="126"/>
    </location>
</feature>
<name>A0A9W9K6T5_9EURO</name>
<reference evidence="3" key="1">
    <citation type="submission" date="2022-11" db="EMBL/GenBank/DDBJ databases">
        <authorList>
            <person name="Petersen C."/>
        </authorList>
    </citation>
    <scope>NUCLEOTIDE SEQUENCE</scope>
    <source>
        <strain evidence="3">IBT 30761</strain>
    </source>
</reference>
<sequence>MFFKKSTLALAFVALASFVSADQTPACLLSVIGDTANPADLATLCGDDSKKVQSNISDKCGDKADKALKFYANTCKENGHTVELSTSSSNTTSSSSSATATSGSQTTSTGSSSSGDSSSGSSTSSAPQTTYTDAAPLNYQFSVTAIGAAVFVGAAALL</sequence>
<keyword evidence="2" id="KW-0732">Signal</keyword>
<reference evidence="3" key="2">
    <citation type="journal article" date="2023" name="IMA Fungus">
        <title>Comparative genomic study of the Penicillium genus elucidates a diverse pangenome and 15 lateral gene transfer events.</title>
        <authorList>
            <person name="Petersen C."/>
            <person name="Sorensen T."/>
            <person name="Nielsen M.R."/>
            <person name="Sondergaard T.E."/>
            <person name="Sorensen J.L."/>
            <person name="Fitzpatrick D.A."/>
            <person name="Frisvad J.C."/>
            <person name="Nielsen K.L."/>
        </authorList>
    </citation>
    <scope>NUCLEOTIDE SEQUENCE</scope>
    <source>
        <strain evidence="3">IBT 30761</strain>
    </source>
</reference>
<dbReference type="GeneID" id="81359056"/>
<proteinExistence type="predicted"/>
<comment type="caution">
    <text evidence="3">The sequence shown here is derived from an EMBL/GenBank/DDBJ whole genome shotgun (WGS) entry which is preliminary data.</text>
</comment>
<dbReference type="Proteomes" id="UP001149074">
    <property type="component" value="Unassembled WGS sequence"/>
</dbReference>
<feature type="chain" id="PRO_5040719198" evidence="2">
    <location>
        <begin position="22"/>
        <end position="158"/>
    </location>
</feature>
<keyword evidence="4" id="KW-1185">Reference proteome</keyword>
<gene>
    <name evidence="3" type="ORF">N7532_007584</name>
</gene>
<protein>
    <submittedName>
        <fullName evidence="3">Period circadian protein</fullName>
    </submittedName>
</protein>
<evidence type="ECO:0000313" key="3">
    <source>
        <dbReference type="EMBL" id="KAJ5095293.1"/>
    </source>
</evidence>
<feature type="region of interest" description="Disordered" evidence="1">
    <location>
        <begin position="81"/>
        <end position="128"/>
    </location>
</feature>
<dbReference type="EMBL" id="JAPQKI010000006">
    <property type="protein sequence ID" value="KAJ5095293.1"/>
    <property type="molecule type" value="Genomic_DNA"/>
</dbReference>
<evidence type="ECO:0000313" key="4">
    <source>
        <dbReference type="Proteomes" id="UP001149074"/>
    </source>
</evidence>
<evidence type="ECO:0000256" key="2">
    <source>
        <dbReference type="SAM" id="SignalP"/>
    </source>
</evidence>